<dbReference type="SMART" id="SM00926">
    <property type="entry name" value="Molybdop_Fe4S4"/>
    <property type="match status" value="1"/>
</dbReference>
<protein>
    <submittedName>
        <fullName evidence="7">Molybdopterin oxidoreductase Fe4S4 subunit</fullName>
    </submittedName>
</protein>
<evidence type="ECO:0000256" key="3">
    <source>
        <dbReference type="ARBA" id="ARBA00023002"/>
    </source>
</evidence>
<dbReference type="Proteomes" id="UP000536624">
    <property type="component" value="Unassembled WGS sequence"/>
</dbReference>
<keyword evidence="1" id="KW-0004">4Fe-4S</keyword>
<dbReference type="EMBL" id="JAALLH010000003">
    <property type="protein sequence ID" value="NIY70779.1"/>
    <property type="molecule type" value="Genomic_DNA"/>
</dbReference>
<dbReference type="InterPro" id="IPR050123">
    <property type="entry name" value="Prok_molybdopt-oxidoreductase"/>
</dbReference>
<dbReference type="GO" id="GO:0046872">
    <property type="term" value="F:metal ion binding"/>
    <property type="evidence" value="ECO:0007669"/>
    <property type="project" value="UniProtKB-KW"/>
</dbReference>
<dbReference type="Gene3D" id="2.20.25.90">
    <property type="entry name" value="ADC-like domains"/>
    <property type="match status" value="1"/>
</dbReference>
<dbReference type="GO" id="GO:0016020">
    <property type="term" value="C:membrane"/>
    <property type="evidence" value="ECO:0007669"/>
    <property type="project" value="TreeGrafter"/>
</dbReference>
<dbReference type="Pfam" id="PF00384">
    <property type="entry name" value="Molybdopterin"/>
    <property type="match status" value="1"/>
</dbReference>
<sequence>MTTTSWHTTACILCECNCGVEVLTEGRQFKRVRGDEKHPASAGYSCEKALRLDHYQNGRHRLASPLRRRPDGQYEEIDWDTAIAEIADRLRMVKDAHGGEKIFFYGGGGQGNHLGAVYGRALQAALGVRYFSNALAQEKTGEMWVDAKMYGGHTKGDFEHAEVVVFVGKNPWQTHSFPRARLTLRQIARDPGRTMIVLDPRRSETAEMADIHLQVRPGTDAWCLAALLGVLVQEGLVDAEFIGEHTTGAEPVLAALADVPVAEFAYACGVSEDLIRSAARRIGNAESVATYEDLGVQQSRNSTLVSYLNKLTWILTGNFGKPGVIVRCCGGSRHRWRWGRQGPHHAGDGCAHHLWAGAL</sequence>
<evidence type="ECO:0000259" key="6">
    <source>
        <dbReference type="PROSITE" id="PS51669"/>
    </source>
</evidence>
<dbReference type="InterPro" id="IPR006963">
    <property type="entry name" value="Mopterin_OxRdtase_4Fe-4S_dom"/>
</dbReference>
<feature type="domain" description="4Fe-4S Mo/W bis-MGD-type" evidence="6">
    <location>
        <begin position="4"/>
        <end position="60"/>
    </location>
</feature>
<dbReference type="PANTHER" id="PTHR43105">
    <property type="entry name" value="RESPIRATORY NITRATE REDUCTASE"/>
    <property type="match status" value="1"/>
</dbReference>
<evidence type="ECO:0000256" key="4">
    <source>
        <dbReference type="ARBA" id="ARBA00023004"/>
    </source>
</evidence>
<dbReference type="RefSeq" id="WP_208974353.1">
    <property type="nucleotide sequence ID" value="NZ_JAALLH010000003.1"/>
</dbReference>
<dbReference type="Gene3D" id="3.40.50.740">
    <property type="match status" value="1"/>
</dbReference>
<dbReference type="InterPro" id="IPR006656">
    <property type="entry name" value="Mopterin_OxRdtase"/>
</dbReference>
<dbReference type="GO" id="GO:0051539">
    <property type="term" value="F:4 iron, 4 sulfur cluster binding"/>
    <property type="evidence" value="ECO:0007669"/>
    <property type="project" value="UniProtKB-KW"/>
</dbReference>
<dbReference type="GO" id="GO:0016491">
    <property type="term" value="F:oxidoreductase activity"/>
    <property type="evidence" value="ECO:0007669"/>
    <property type="project" value="UniProtKB-KW"/>
</dbReference>
<dbReference type="PROSITE" id="PS51669">
    <property type="entry name" value="4FE4S_MOW_BIS_MGD"/>
    <property type="match status" value="1"/>
</dbReference>
<keyword evidence="3" id="KW-0560">Oxidoreductase</keyword>
<dbReference type="Gene3D" id="3.40.228.10">
    <property type="entry name" value="Dimethylsulfoxide Reductase, domain 2"/>
    <property type="match status" value="1"/>
</dbReference>
<proteinExistence type="predicted"/>
<keyword evidence="2" id="KW-0479">Metal-binding</keyword>
<gene>
    <name evidence="7" type="ORF">SMALB_8961</name>
</gene>
<keyword evidence="4" id="KW-0408">Iron</keyword>
<dbReference type="Pfam" id="PF04879">
    <property type="entry name" value="Molybdop_Fe4S4"/>
    <property type="match status" value="1"/>
</dbReference>
<comment type="caution">
    <text evidence="7">The sequence shown here is derived from an EMBL/GenBank/DDBJ whole genome shotgun (WGS) entry which is preliminary data.</text>
</comment>
<evidence type="ECO:0000256" key="5">
    <source>
        <dbReference type="ARBA" id="ARBA00023014"/>
    </source>
</evidence>
<organism evidence="7 8">
    <name type="scientific">Streptomyces malaysiensis</name>
    <dbReference type="NCBI Taxonomy" id="92644"/>
    <lineage>
        <taxon>Bacteria</taxon>
        <taxon>Bacillati</taxon>
        <taxon>Actinomycetota</taxon>
        <taxon>Actinomycetes</taxon>
        <taxon>Kitasatosporales</taxon>
        <taxon>Streptomycetaceae</taxon>
        <taxon>Streptomyces</taxon>
        <taxon>Streptomyces violaceusniger group</taxon>
    </lineage>
</organism>
<evidence type="ECO:0000313" key="7">
    <source>
        <dbReference type="EMBL" id="NIY70779.1"/>
    </source>
</evidence>
<name>A0A7X6B1Q2_STRMQ</name>
<dbReference type="PANTHER" id="PTHR43105:SF9">
    <property type="entry name" value="NADPH-FE(3+) OXIDOREDUCTASE SUBUNIT ALPHA"/>
    <property type="match status" value="1"/>
</dbReference>
<accession>A0A7X6B1Q2</accession>
<evidence type="ECO:0000256" key="1">
    <source>
        <dbReference type="ARBA" id="ARBA00022485"/>
    </source>
</evidence>
<evidence type="ECO:0000313" key="8">
    <source>
        <dbReference type="Proteomes" id="UP000536624"/>
    </source>
</evidence>
<reference evidence="7 8" key="1">
    <citation type="submission" date="2020-02" db="EMBL/GenBank/DDBJ databases">
        <title>Streptomyces malaysiensis DSM14702 (JHCC583434, PFL_A843) Genome sequencing and assembly.</title>
        <authorList>
            <person name="Samborskyy M."/>
        </authorList>
    </citation>
    <scope>NUCLEOTIDE SEQUENCE [LARGE SCALE GENOMIC DNA]</scope>
    <source>
        <strain evidence="7 8">DSM 14702</strain>
    </source>
</reference>
<dbReference type="AlphaFoldDB" id="A0A7X6B1Q2"/>
<keyword evidence="5" id="KW-0411">Iron-sulfur</keyword>
<evidence type="ECO:0000256" key="2">
    <source>
        <dbReference type="ARBA" id="ARBA00022723"/>
    </source>
</evidence>
<dbReference type="SUPFAM" id="SSF53706">
    <property type="entry name" value="Formate dehydrogenase/DMSO reductase, domains 1-3"/>
    <property type="match status" value="1"/>
</dbReference>